<proteinExistence type="predicted"/>
<accession>A0A5A7VPJ2</accession>
<reference evidence="1 2" key="1">
    <citation type="submission" date="2019-08" db="EMBL/GenBank/DDBJ databases">
        <title>Draft genome sequences of two oriental melons (Cucumis melo L. var makuwa).</title>
        <authorList>
            <person name="Kwon S.-Y."/>
        </authorList>
    </citation>
    <scope>NUCLEOTIDE SEQUENCE [LARGE SCALE GENOMIC DNA]</scope>
    <source>
        <strain evidence="2">cv. SW 3</strain>
        <tissue evidence="1">Leaf</tissue>
    </source>
</reference>
<organism evidence="1 2">
    <name type="scientific">Cucumis melo var. makuwa</name>
    <name type="common">Oriental melon</name>
    <dbReference type="NCBI Taxonomy" id="1194695"/>
    <lineage>
        <taxon>Eukaryota</taxon>
        <taxon>Viridiplantae</taxon>
        <taxon>Streptophyta</taxon>
        <taxon>Embryophyta</taxon>
        <taxon>Tracheophyta</taxon>
        <taxon>Spermatophyta</taxon>
        <taxon>Magnoliopsida</taxon>
        <taxon>eudicotyledons</taxon>
        <taxon>Gunneridae</taxon>
        <taxon>Pentapetalae</taxon>
        <taxon>rosids</taxon>
        <taxon>fabids</taxon>
        <taxon>Cucurbitales</taxon>
        <taxon>Cucurbitaceae</taxon>
        <taxon>Benincaseae</taxon>
        <taxon>Cucumis</taxon>
    </lineage>
</organism>
<dbReference type="OrthoDB" id="1746344at2759"/>
<protein>
    <submittedName>
        <fullName evidence="1">Retrotransposon protein</fullName>
    </submittedName>
</protein>
<sequence length="151" mass="16658">MSTSNCAPRHVWTKVEEGALVECLMELVSMGGWKSDNGTFRPGYLAQLVCTMAEKLPERQGKENIINITQRSRSRILLNKPFPYYDELTYVFGRDRATGRFAETFADVGSNEPGVKGIIVQGVVESQCDISAFSYASVPRPKISICTIGGT</sequence>
<evidence type="ECO:0000313" key="1">
    <source>
        <dbReference type="EMBL" id="KAA0067595.1"/>
    </source>
</evidence>
<name>A0A5A7VPJ2_CUCMM</name>
<comment type="caution">
    <text evidence="1">The sequence shown here is derived from an EMBL/GenBank/DDBJ whole genome shotgun (WGS) entry which is preliminary data.</text>
</comment>
<dbReference type="PANTHER" id="PTHR46250:SF18">
    <property type="entry name" value="MYB_SANT-LIKE DOMAIN-CONTAINING PROTEIN"/>
    <property type="match status" value="1"/>
</dbReference>
<dbReference type="EMBL" id="SSTE01000480">
    <property type="protein sequence ID" value="KAA0067595.1"/>
    <property type="molecule type" value="Genomic_DNA"/>
</dbReference>
<dbReference type="PANTHER" id="PTHR46250">
    <property type="entry name" value="MYB/SANT-LIKE DNA-BINDING DOMAIN PROTEIN-RELATED"/>
    <property type="match status" value="1"/>
</dbReference>
<gene>
    <name evidence="1" type="ORF">E6C27_scaffold485G00620</name>
</gene>
<dbReference type="AlphaFoldDB" id="A0A5A7VPJ2"/>
<dbReference type="Proteomes" id="UP000321393">
    <property type="component" value="Unassembled WGS sequence"/>
</dbReference>
<evidence type="ECO:0000313" key="2">
    <source>
        <dbReference type="Proteomes" id="UP000321393"/>
    </source>
</evidence>